<dbReference type="Pfam" id="PF01352">
    <property type="entry name" value="KRAB"/>
    <property type="match status" value="1"/>
</dbReference>
<proteinExistence type="predicted"/>
<dbReference type="InterPro" id="IPR050169">
    <property type="entry name" value="Krueppel_C2H2_ZnF"/>
</dbReference>
<gene>
    <name evidence="4" type="primary">LOC132535529</name>
</gene>
<dbReference type="CDD" id="cd07765">
    <property type="entry name" value="KRAB_A-box"/>
    <property type="match status" value="1"/>
</dbReference>
<keyword evidence="3" id="KW-1185">Reference proteome</keyword>
<evidence type="ECO:0000259" key="2">
    <source>
        <dbReference type="PROSITE" id="PS50805"/>
    </source>
</evidence>
<dbReference type="InterPro" id="IPR036051">
    <property type="entry name" value="KRAB_dom_sf"/>
</dbReference>
<dbReference type="Gene3D" id="6.10.140.140">
    <property type="match status" value="1"/>
</dbReference>
<evidence type="ECO:0000256" key="1">
    <source>
        <dbReference type="SAM" id="MobiDB-lite"/>
    </source>
</evidence>
<reference evidence="4" key="1">
    <citation type="submission" date="2025-08" db="UniProtKB">
        <authorList>
            <consortium name="RefSeq"/>
        </authorList>
    </citation>
    <scope>IDENTIFICATION</scope>
</reference>
<protein>
    <submittedName>
        <fullName evidence="4">Zinc finger protein 124-like isoform X2</fullName>
    </submittedName>
</protein>
<feature type="domain" description="KRAB" evidence="2">
    <location>
        <begin position="8"/>
        <end position="74"/>
    </location>
</feature>
<organism evidence="3 4">
    <name type="scientific">Erinaceus europaeus</name>
    <name type="common">Western European hedgehog</name>
    <dbReference type="NCBI Taxonomy" id="9365"/>
    <lineage>
        <taxon>Eukaryota</taxon>
        <taxon>Metazoa</taxon>
        <taxon>Chordata</taxon>
        <taxon>Craniata</taxon>
        <taxon>Vertebrata</taxon>
        <taxon>Euteleostomi</taxon>
        <taxon>Mammalia</taxon>
        <taxon>Eutheria</taxon>
        <taxon>Laurasiatheria</taxon>
        <taxon>Eulipotyphla</taxon>
        <taxon>Erinaceidae</taxon>
        <taxon>Erinaceinae</taxon>
        <taxon>Erinaceus</taxon>
    </lineage>
</organism>
<dbReference type="RefSeq" id="XP_060037639.1">
    <property type="nucleotide sequence ID" value="XM_060181656.1"/>
</dbReference>
<accession>A0ABM3WM33</accession>
<dbReference type="PANTHER" id="PTHR23232:SF142">
    <property type="entry name" value="GASTRULA ZINC FINGER PROTEIN XLCGF57.1-LIKE-RELATED"/>
    <property type="match status" value="1"/>
</dbReference>
<evidence type="ECO:0000313" key="3">
    <source>
        <dbReference type="Proteomes" id="UP001652624"/>
    </source>
</evidence>
<dbReference type="PROSITE" id="PS50805">
    <property type="entry name" value="KRAB"/>
    <property type="match status" value="1"/>
</dbReference>
<dbReference type="PANTHER" id="PTHR23232">
    <property type="entry name" value="KRAB DOMAIN C2H2 ZINC FINGER"/>
    <property type="match status" value="1"/>
</dbReference>
<evidence type="ECO:0000313" key="4">
    <source>
        <dbReference type="RefSeq" id="XP_060037639.1"/>
    </source>
</evidence>
<dbReference type="InterPro" id="IPR001909">
    <property type="entry name" value="KRAB"/>
</dbReference>
<dbReference type="GeneID" id="132535529"/>
<dbReference type="Proteomes" id="UP001652624">
    <property type="component" value="Chromosome 23"/>
</dbReference>
<feature type="region of interest" description="Disordered" evidence="1">
    <location>
        <begin position="55"/>
        <end position="74"/>
    </location>
</feature>
<sequence length="74" mass="8825">MAVSQCSVTYEDITVVFTQEEWTLLNPSEKKLYRDVLWENHRNFLSIGKLLEEHSTNKQQHNHQGSKQRFEYIA</sequence>
<dbReference type="SMART" id="SM00349">
    <property type="entry name" value="KRAB"/>
    <property type="match status" value="1"/>
</dbReference>
<dbReference type="SUPFAM" id="SSF109640">
    <property type="entry name" value="KRAB domain (Kruppel-associated box)"/>
    <property type="match status" value="1"/>
</dbReference>
<name>A0ABM3WM33_ERIEU</name>